<accession>A0AAN9GPS4</accession>
<evidence type="ECO:0000256" key="4">
    <source>
        <dbReference type="ARBA" id="ARBA00022692"/>
    </source>
</evidence>
<evidence type="ECO:0000256" key="5">
    <source>
        <dbReference type="ARBA" id="ARBA00022968"/>
    </source>
</evidence>
<feature type="region of interest" description="Disordered" evidence="10">
    <location>
        <begin position="68"/>
        <end position="132"/>
    </location>
</feature>
<dbReference type="EMBL" id="JBAMIC010000001">
    <property type="protein sequence ID" value="KAK7115651.1"/>
    <property type="molecule type" value="Genomic_DNA"/>
</dbReference>
<evidence type="ECO:0000313" key="11">
    <source>
        <dbReference type="EMBL" id="KAK7115651.1"/>
    </source>
</evidence>
<dbReference type="GO" id="GO:0000139">
    <property type="term" value="C:Golgi membrane"/>
    <property type="evidence" value="ECO:0007669"/>
    <property type="project" value="UniProtKB-SubCell"/>
</dbReference>
<dbReference type="Gene3D" id="3.40.50.300">
    <property type="entry name" value="P-loop containing nucleotide triphosphate hydrolases"/>
    <property type="match status" value="1"/>
</dbReference>
<comment type="caution">
    <text evidence="11">The sequence shown here is derived from an EMBL/GenBank/DDBJ whole genome shotgun (WGS) entry which is preliminary data.</text>
</comment>
<feature type="compositionally biased region" description="Basic and acidic residues" evidence="10">
    <location>
        <begin position="70"/>
        <end position="84"/>
    </location>
</feature>
<evidence type="ECO:0000256" key="7">
    <source>
        <dbReference type="ARBA" id="ARBA00023034"/>
    </source>
</evidence>
<keyword evidence="5" id="KW-0735">Signal-anchor</keyword>
<proteinExistence type="inferred from homology"/>
<sequence>MRKYRCLALLLLTFFVLLYVSNSMLTSWLVQGNDPRALNLASLLTKQVNEKSSVFLLSFWGDGDSGTYSQEKEMNGPAEMKDKLGSSSPSPRSRIALPLLNNQTKGIKDASKRIRNSSSSSTSNNSSDVLDSHRKAKLYGRRELKIDEKGNNLPWFVNETWRNPDEVHHVVFVKVHKAASTTVFNGFIRFAMSRDLNVMFPNRSWILSQKNPGLGKLAPHPKSPPFLFDILCNHVLFNHKLVKPYFPLDTQYVGIVRDPWEQVKSAFNYYTDVFRAPYLKNAASFKDFILRQPELEPSNPLSSYTNNRMSLDLGLPPDEVTNASYVKPFVRHLDDVFDLMLLADRFDESMVLLRRTFRWTMKDVVFLKLNSHKAKVKDYFQPDAQTTRRFEQFAKFDVAVFRYFEKVFHKKIAAGGNDFFDELQIFTKLVQQVSEFCNKAQSHVGSLVAPANKWSKEFSIRRAECKILKVPEPTLNRVIRNQQLARLSLLRYVSVNETMSDGPRIVQWITRWLPKWKVVGSNPGCAWWVKGGDLSGLPGQLMCRPASALSPFAGVYTQAQDQGRTDKIM</sequence>
<dbReference type="AlphaFoldDB" id="A0AAN9GPS4"/>
<keyword evidence="4" id="KW-0812">Transmembrane</keyword>
<evidence type="ECO:0000256" key="1">
    <source>
        <dbReference type="ARBA" id="ARBA00004323"/>
    </source>
</evidence>
<evidence type="ECO:0000256" key="8">
    <source>
        <dbReference type="ARBA" id="ARBA00023136"/>
    </source>
</evidence>
<evidence type="ECO:0000256" key="10">
    <source>
        <dbReference type="SAM" id="MobiDB-lite"/>
    </source>
</evidence>
<feature type="compositionally biased region" description="Low complexity" evidence="10">
    <location>
        <begin position="116"/>
        <end position="127"/>
    </location>
</feature>
<dbReference type="Proteomes" id="UP001374579">
    <property type="component" value="Unassembled WGS sequence"/>
</dbReference>
<keyword evidence="8" id="KW-0472">Membrane</keyword>
<keyword evidence="3" id="KW-0808">Transferase</keyword>
<dbReference type="SUPFAM" id="SSF52540">
    <property type="entry name" value="P-loop containing nucleoside triphosphate hydrolases"/>
    <property type="match status" value="1"/>
</dbReference>
<dbReference type="PANTHER" id="PTHR14647:SF87">
    <property type="entry name" value="PUTATIVE-RELATED"/>
    <property type="match status" value="1"/>
</dbReference>
<gene>
    <name evidence="11" type="ORF">V1264_001482</name>
</gene>
<evidence type="ECO:0000256" key="9">
    <source>
        <dbReference type="ARBA" id="ARBA00023180"/>
    </source>
</evidence>
<dbReference type="GO" id="GO:0009247">
    <property type="term" value="P:glycolipid biosynthetic process"/>
    <property type="evidence" value="ECO:0007669"/>
    <property type="project" value="InterPro"/>
</dbReference>
<reference evidence="11 12" key="1">
    <citation type="submission" date="2024-02" db="EMBL/GenBank/DDBJ databases">
        <title>Chromosome-scale genome assembly of the rough periwinkle Littorina saxatilis.</title>
        <authorList>
            <person name="De Jode A."/>
            <person name="Faria R."/>
            <person name="Formenti G."/>
            <person name="Sims Y."/>
            <person name="Smith T.P."/>
            <person name="Tracey A."/>
            <person name="Wood J.M.D."/>
            <person name="Zagrodzka Z.B."/>
            <person name="Johannesson K."/>
            <person name="Butlin R.K."/>
            <person name="Leder E.H."/>
        </authorList>
    </citation>
    <scope>NUCLEOTIDE SEQUENCE [LARGE SCALE GENOMIC DNA]</scope>
    <source>
        <strain evidence="11">Snail1</strain>
        <tissue evidence="11">Muscle</tissue>
    </source>
</reference>
<dbReference type="GO" id="GO:0001733">
    <property type="term" value="F:galactosylceramide sulfotransferase activity"/>
    <property type="evidence" value="ECO:0007669"/>
    <property type="project" value="InterPro"/>
</dbReference>
<organism evidence="11 12">
    <name type="scientific">Littorina saxatilis</name>
    <dbReference type="NCBI Taxonomy" id="31220"/>
    <lineage>
        <taxon>Eukaryota</taxon>
        <taxon>Metazoa</taxon>
        <taxon>Spiralia</taxon>
        <taxon>Lophotrochozoa</taxon>
        <taxon>Mollusca</taxon>
        <taxon>Gastropoda</taxon>
        <taxon>Caenogastropoda</taxon>
        <taxon>Littorinimorpha</taxon>
        <taxon>Littorinoidea</taxon>
        <taxon>Littorinidae</taxon>
        <taxon>Littorina</taxon>
    </lineage>
</organism>
<protein>
    <submittedName>
        <fullName evidence="11">Uncharacterized protein</fullName>
    </submittedName>
</protein>
<keyword evidence="6" id="KW-1133">Transmembrane helix</keyword>
<dbReference type="InterPro" id="IPR009729">
    <property type="entry name" value="Gal-3-0_sulfotransfrase"/>
</dbReference>
<dbReference type="PANTHER" id="PTHR14647">
    <property type="entry name" value="GALACTOSE-3-O-SULFOTRANSFERASE"/>
    <property type="match status" value="1"/>
</dbReference>
<evidence type="ECO:0000256" key="2">
    <source>
        <dbReference type="ARBA" id="ARBA00008124"/>
    </source>
</evidence>
<keyword evidence="12" id="KW-1185">Reference proteome</keyword>
<keyword evidence="7" id="KW-0333">Golgi apparatus</keyword>
<dbReference type="Pfam" id="PF06990">
    <property type="entry name" value="Gal-3-0_sulfotr"/>
    <property type="match status" value="1"/>
</dbReference>
<keyword evidence="9" id="KW-0325">Glycoprotein</keyword>
<evidence type="ECO:0000256" key="3">
    <source>
        <dbReference type="ARBA" id="ARBA00022679"/>
    </source>
</evidence>
<evidence type="ECO:0000256" key="6">
    <source>
        <dbReference type="ARBA" id="ARBA00022989"/>
    </source>
</evidence>
<comment type="similarity">
    <text evidence="2">Belongs to the galactose-3-O-sulfotransferase family.</text>
</comment>
<dbReference type="InterPro" id="IPR027417">
    <property type="entry name" value="P-loop_NTPase"/>
</dbReference>
<evidence type="ECO:0000313" key="12">
    <source>
        <dbReference type="Proteomes" id="UP001374579"/>
    </source>
</evidence>
<name>A0AAN9GPS4_9CAEN</name>
<comment type="subcellular location">
    <subcellularLocation>
        <location evidence="1">Golgi apparatus membrane</location>
        <topology evidence="1">Single-pass type II membrane protein</topology>
    </subcellularLocation>
</comment>